<dbReference type="STRING" id="4829.A0A168L364"/>
<dbReference type="AlphaFoldDB" id="A0A168L364"/>
<sequence>MIEELIDRSEEGLEQAMGRKERRDHAYIDQEVSEFKTKSGTYLMRQVSLDGGKRAEDRAKEDQERSKRRSRKIKEKIKKDQREDQECTKRRQETECTEAKRNGCQVEKVMGKVPKNDDIKESDLVLTANLSKDRLEEERFYRWNPTKSVILEPNVALQYQLYDTPIPCATVFSYLGIPINIGGTFDATALIAHNTKKALTSMNILSTLGMNGTGYGRLLSSRLYQQFIRPQMEYGLAITVTTKKNLQVLEKAQDTCLRRIHGAHPRSSTIVMRHLVKLFLMADRNAILQLKYIARSRFQPTDTLLHTITTNLPNHHRKIGIWSKLLKQPLVEQLPPPSATLHIKPIIQAFLRKQLHQHQDESRLLKHCRDSLKIDPILKLPLLKVDRSRLVRWRLGWLPGGKPKPCHCGSHLTKTHVIHCLHLHARLSIRWKLSHDPLSFLVNRLLSAPPTSLRTFKRWTRSWPIIQQILLELEYLQHPDHSEPPTTTTTTTEDPFLTWLARRLPPASPSPP</sequence>
<feature type="compositionally biased region" description="Basic and acidic residues" evidence="1">
    <location>
        <begin position="51"/>
        <end position="65"/>
    </location>
</feature>
<evidence type="ECO:0000313" key="2">
    <source>
        <dbReference type="EMBL" id="SAL95961.1"/>
    </source>
</evidence>
<feature type="compositionally biased region" description="Basic residues" evidence="1">
    <location>
        <begin position="66"/>
        <end position="76"/>
    </location>
</feature>
<reference evidence="2" key="1">
    <citation type="submission" date="2016-04" db="EMBL/GenBank/DDBJ databases">
        <authorList>
            <person name="Evans L.H."/>
            <person name="Alamgir A."/>
            <person name="Owens N."/>
            <person name="Weber N.D."/>
            <person name="Virtaneva K."/>
            <person name="Barbian K."/>
            <person name="Babar A."/>
            <person name="Rosenke K."/>
        </authorList>
    </citation>
    <scope>NUCLEOTIDE SEQUENCE [LARGE SCALE GENOMIC DNA]</scope>
    <source>
        <strain evidence="2">CBS 101.48</strain>
    </source>
</reference>
<dbReference type="OrthoDB" id="2278309at2759"/>
<feature type="region of interest" description="Disordered" evidence="1">
    <location>
        <begin position="1"/>
        <end position="25"/>
    </location>
</feature>
<feature type="region of interest" description="Disordered" evidence="1">
    <location>
        <begin position="46"/>
        <end position="97"/>
    </location>
</feature>
<dbReference type="Proteomes" id="UP000078561">
    <property type="component" value="Unassembled WGS sequence"/>
</dbReference>
<proteinExistence type="predicted"/>
<dbReference type="OMA" id="RQETECT"/>
<feature type="compositionally biased region" description="Basic and acidic residues" evidence="1">
    <location>
        <begin position="77"/>
        <end position="97"/>
    </location>
</feature>
<name>A0A168L364_ABSGL</name>
<evidence type="ECO:0000313" key="3">
    <source>
        <dbReference type="Proteomes" id="UP000078561"/>
    </source>
</evidence>
<gene>
    <name evidence="2" type="primary">ABSGL_01302.1 scaffold 1223</name>
</gene>
<protein>
    <submittedName>
        <fullName evidence="2">Uncharacterized protein</fullName>
    </submittedName>
</protein>
<dbReference type="InParanoid" id="A0A168L364"/>
<dbReference type="EMBL" id="LT550481">
    <property type="protein sequence ID" value="SAL95961.1"/>
    <property type="molecule type" value="Genomic_DNA"/>
</dbReference>
<evidence type="ECO:0000256" key="1">
    <source>
        <dbReference type="SAM" id="MobiDB-lite"/>
    </source>
</evidence>
<keyword evidence="3" id="KW-1185">Reference proteome</keyword>
<accession>A0A168L364</accession>
<organism evidence="2">
    <name type="scientific">Absidia glauca</name>
    <name type="common">Pin mould</name>
    <dbReference type="NCBI Taxonomy" id="4829"/>
    <lineage>
        <taxon>Eukaryota</taxon>
        <taxon>Fungi</taxon>
        <taxon>Fungi incertae sedis</taxon>
        <taxon>Mucoromycota</taxon>
        <taxon>Mucoromycotina</taxon>
        <taxon>Mucoromycetes</taxon>
        <taxon>Mucorales</taxon>
        <taxon>Cunninghamellaceae</taxon>
        <taxon>Absidia</taxon>
    </lineage>
</organism>